<dbReference type="EMBL" id="CP154795">
    <property type="protein sequence ID" value="XAN06813.1"/>
    <property type="molecule type" value="Genomic_DNA"/>
</dbReference>
<protein>
    <submittedName>
        <fullName evidence="1">Uncharacterized protein</fullName>
    </submittedName>
</protein>
<reference evidence="1 2" key="1">
    <citation type="submission" date="2024-04" db="EMBL/GenBank/DDBJ databases">
        <title>Isolation of an actinomycete strain from pig manure.</title>
        <authorList>
            <person name="Gong T."/>
            <person name="Yu Z."/>
            <person name="An M."/>
            <person name="Wei C."/>
            <person name="Yang W."/>
            <person name="Liu L."/>
        </authorList>
    </citation>
    <scope>NUCLEOTIDE SEQUENCE [LARGE SCALE GENOMIC DNA]</scope>
    <source>
        <strain evidence="1 2">ZF39</strain>
    </source>
</reference>
<organism evidence="1 2">
    <name type="scientific">Ammonicoccus fulvus</name>
    <dbReference type="NCBI Taxonomy" id="3138240"/>
    <lineage>
        <taxon>Bacteria</taxon>
        <taxon>Bacillati</taxon>
        <taxon>Actinomycetota</taxon>
        <taxon>Actinomycetes</taxon>
        <taxon>Propionibacteriales</taxon>
        <taxon>Propionibacteriaceae</taxon>
        <taxon>Ammonicoccus</taxon>
    </lineage>
</organism>
<dbReference type="Proteomes" id="UP001442841">
    <property type="component" value="Chromosome"/>
</dbReference>
<proteinExistence type="predicted"/>
<evidence type="ECO:0000313" key="2">
    <source>
        <dbReference type="Proteomes" id="UP001442841"/>
    </source>
</evidence>
<dbReference type="RefSeq" id="WP_425308246.1">
    <property type="nucleotide sequence ID" value="NZ_CP154795.1"/>
</dbReference>
<accession>A0ABZ3FPS1</accession>
<gene>
    <name evidence="1" type="ORF">AADG42_05635</name>
</gene>
<name>A0ABZ3FPS1_9ACTN</name>
<keyword evidence="2" id="KW-1185">Reference proteome</keyword>
<sequence length="81" mass="8918">MSGIEERPFSPDPDYAERMTELTHKHRDLIAAALMAYAPDAGPDEPACRALADAVRTRRFILLGAEDRGPCDHDEPGDPDL</sequence>
<evidence type="ECO:0000313" key="1">
    <source>
        <dbReference type="EMBL" id="XAN06813.1"/>
    </source>
</evidence>